<gene>
    <name evidence="8" type="ORF">AB1Y20_005291</name>
</gene>
<dbReference type="EMBL" id="JBGBPQ010000013">
    <property type="protein sequence ID" value="KAL1512016.1"/>
    <property type="molecule type" value="Genomic_DNA"/>
</dbReference>
<evidence type="ECO:0000256" key="4">
    <source>
        <dbReference type="ARBA" id="ARBA00023212"/>
    </source>
</evidence>
<proteinExistence type="predicted"/>
<sequence>MVEAERASSSDGSRTRASHDSSSFTVGGSSATQLRFRGQFSEVTPRAALYPRDPVAHSTRMRHVELTYHLGEEGRSGELEIHELGWKQENAGVAILTGELPQRLFRDPGIQGQLFLARQRVLSQRGGSRSARTIVGHDGQPLPFYQHHVAPPTGVRMNAAALLGLRPNAARYEEGLSAGLTNAGTTGLMRKLHWPPLPDEQFLQPAELFPGAVLHVLGKEIEIVDCMDGETRAWLALMGLPTKSAASLAEDPHVAHLRAVAADATAARIAAKHATAENDELRRRERNRFVAKPSLREDRHSTGKKAAPLPSEEQRWQRQRLWAGRVVHFYAVCPVDGPPPQPDRKFTLSYFLADGTVQLLELFPPNSGNEFASQRLQPRNTSAGALRGGGLPGDRSSDQLHQTLSTMAGWAVMGIYLEMAHNMSSWKI</sequence>
<feature type="region of interest" description="Disordered" evidence="6">
    <location>
        <begin position="292"/>
        <end position="313"/>
    </location>
</feature>
<evidence type="ECO:0000313" key="8">
    <source>
        <dbReference type="EMBL" id="KAL1512016.1"/>
    </source>
</evidence>
<feature type="region of interest" description="Disordered" evidence="6">
    <location>
        <begin position="1"/>
        <end position="28"/>
    </location>
</feature>
<dbReference type="Gene3D" id="2.30.29.170">
    <property type="match status" value="1"/>
</dbReference>
<dbReference type="Pfam" id="PF06565">
    <property type="entry name" value="DM10_dom"/>
    <property type="match status" value="1"/>
</dbReference>
<organism evidence="8 9">
    <name type="scientific">Prymnesium parvum</name>
    <name type="common">Toxic golden alga</name>
    <dbReference type="NCBI Taxonomy" id="97485"/>
    <lineage>
        <taxon>Eukaryota</taxon>
        <taxon>Haptista</taxon>
        <taxon>Haptophyta</taxon>
        <taxon>Prymnesiophyceae</taxon>
        <taxon>Prymnesiales</taxon>
        <taxon>Prymnesiaceae</taxon>
        <taxon>Prymnesium</taxon>
    </lineage>
</organism>
<evidence type="ECO:0000256" key="1">
    <source>
        <dbReference type="ARBA" id="ARBA00004138"/>
    </source>
</evidence>
<keyword evidence="3" id="KW-0963">Cytoplasm</keyword>
<comment type="caution">
    <text evidence="8">The sequence shown here is derived from an EMBL/GenBank/DDBJ whole genome shotgun (WGS) entry which is preliminary data.</text>
</comment>
<dbReference type="GO" id="GO:0005929">
    <property type="term" value="C:cilium"/>
    <property type="evidence" value="ECO:0007669"/>
    <property type="project" value="UniProtKB-SubCell"/>
</dbReference>
<evidence type="ECO:0000313" key="9">
    <source>
        <dbReference type="Proteomes" id="UP001515480"/>
    </source>
</evidence>
<evidence type="ECO:0000256" key="3">
    <source>
        <dbReference type="ARBA" id="ARBA00022490"/>
    </source>
</evidence>
<evidence type="ECO:0000256" key="5">
    <source>
        <dbReference type="ARBA" id="ARBA00023273"/>
    </source>
</evidence>
<keyword evidence="5" id="KW-0966">Cell projection</keyword>
<name>A0AB34J642_PRYPA</name>
<dbReference type="Proteomes" id="UP001515480">
    <property type="component" value="Unassembled WGS sequence"/>
</dbReference>
<feature type="compositionally biased region" description="Basic and acidic residues" evidence="6">
    <location>
        <begin position="1"/>
        <end position="19"/>
    </location>
</feature>
<feature type="domain" description="DM10" evidence="7">
    <location>
        <begin position="324"/>
        <end position="370"/>
    </location>
</feature>
<reference evidence="8 9" key="1">
    <citation type="journal article" date="2024" name="Science">
        <title>Giant polyketide synthase enzymes in the biosynthesis of giant marine polyether toxins.</title>
        <authorList>
            <person name="Fallon T.R."/>
            <person name="Shende V.V."/>
            <person name="Wierzbicki I.H."/>
            <person name="Pendleton A.L."/>
            <person name="Watervoot N.F."/>
            <person name="Auber R.P."/>
            <person name="Gonzalez D.J."/>
            <person name="Wisecaver J.H."/>
            <person name="Moore B.S."/>
        </authorList>
    </citation>
    <scope>NUCLEOTIDE SEQUENCE [LARGE SCALE GENOMIC DNA]</scope>
    <source>
        <strain evidence="8 9">12B1</strain>
    </source>
</reference>
<keyword evidence="4" id="KW-0206">Cytoskeleton</keyword>
<protein>
    <recommendedName>
        <fullName evidence="7">DM10 domain-containing protein</fullName>
    </recommendedName>
</protein>
<comment type="subcellular location">
    <subcellularLocation>
        <location evidence="1">Cell projection</location>
        <location evidence="1">Cilium</location>
    </subcellularLocation>
    <subcellularLocation>
        <location evidence="2">Cytoplasm</location>
        <location evidence="2">Cytoskeleton</location>
    </subcellularLocation>
</comment>
<evidence type="ECO:0000259" key="7">
    <source>
        <dbReference type="Pfam" id="PF06565"/>
    </source>
</evidence>
<evidence type="ECO:0000256" key="6">
    <source>
        <dbReference type="SAM" id="MobiDB-lite"/>
    </source>
</evidence>
<dbReference type="GO" id="GO:0005856">
    <property type="term" value="C:cytoskeleton"/>
    <property type="evidence" value="ECO:0007669"/>
    <property type="project" value="UniProtKB-SubCell"/>
</dbReference>
<dbReference type="InterPro" id="IPR006602">
    <property type="entry name" value="DM10_dom"/>
</dbReference>
<accession>A0AB34J642</accession>
<keyword evidence="9" id="KW-1185">Reference proteome</keyword>
<evidence type="ECO:0000256" key="2">
    <source>
        <dbReference type="ARBA" id="ARBA00004245"/>
    </source>
</evidence>
<dbReference type="AlphaFoldDB" id="A0AB34J642"/>